<dbReference type="Proteomes" id="UP000285456">
    <property type="component" value="Unassembled WGS sequence"/>
</dbReference>
<keyword evidence="1" id="KW-0548">Nucleotidyltransferase</keyword>
<dbReference type="InterPro" id="IPR029044">
    <property type="entry name" value="Nucleotide-diphossugar_trans"/>
</dbReference>
<dbReference type="AlphaFoldDB" id="A0A417YAE4"/>
<dbReference type="Pfam" id="PF02348">
    <property type="entry name" value="CTP_transf_3"/>
    <property type="match status" value="1"/>
</dbReference>
<dbReference type="GO" id="GO:0016779">
    <property type="term" value="F:nucleotidyltransferase activity"/>
    <property type="evidence" value="ECO:0007669"/>
    <property type="project" value="UniProtKB-KW"/>
</dbReference>
<keyword evidence="1" id="KW-0808">Transferase</keyword>
<dbReference type="GO" id="GO:0005829">
    <property type="term" value="C:cytosol"/>
    <property type="evidence" value="ECO:0007669"/>
    <property type="project" value="TreeGrafter"/>
</dbReference>
<evidence type="ECO:0000313" key="2">
    <source>
        <dbReference type="Proteomes" id="UP000285456"/>
    </source>
</evidence>
<organism evidence="1 2">
    <name type="scientific">Oceanobacillus profundus</name>
    <dbReference type="NCBI Taxonomy" id="372463"/>
    <lineage>
        <taxon>Bacteria</taxon>
        <taxon>Bacillati</taxon>
        <taxon>Bacillota</taxon>
        <taxon>Bacilli</taxon>
        <taxon>Bacillales</taxon>
        <taxon>Bacillaceae</taxon>
        <taxon>Oceanobacillus</taxon>
    </lineage>
</organism>
<protein>
    <submittedName>
        <fullName evidence="1">Acylneuraminate cytidylyltransferase</fullName>
    </submittedName>
</protein>
<name>A0A417YAE4_9BACI</name>
<evidence type="ECO:0000313" key="1">
    <source>
        <dbReference type="EMBL" id="RHW29653.1"/>
    </source>
</evidence>
<accession>A0A417YAE4</accession>
<dbReference type="RefSeq" id="WP_118890340.1">
    <property type="nucleotide sequence ID" value="NZ_JAMAWL010000002.1"/>
</dbReference>
<dbReference type="SUPFAM" id="SSF53448">
    <property type="entry name" value="Nucleotide-diphospho-sugar transferases"/>
    <property type="match status" value="1"/>
</dbReference>
<keyword evidence="2" id="KW-1185">Reference proteome</keyword>
<comment type="caution">
    <text evidence="1">The sequence shown here is derived from an EMBL/GenBank/DDBJ whole genome shotgun (WGS) entry which is preliminary data.</text>
</comment>
<dbReference type="PANTHER" id="PTHR42866:SF1">
    <property type="entry name" value="SPORE COAT POLYSACCHARIDE BIOSYNTHESIS PROTEIN SPSF"/>
    <property type="match status" value="1"/>
</dbReference>
<dbReference type="InterPro" id="IPR003329">
    <property type="entry name" value="Cytidylyl_trans"/>
</dbReference>
<sequence length="243" mass="28171">MKVVAIIQARMGSTRLPGKVLKKVLGRPLLAYQLERVSRSNYIDGILVATTDQLQDDAIVSFCQMAKIPYYRGSESDVLKRYYKAASHVKADAVVRLTSDCPIIDPTQIDKVIQDYFLHKHPLQYSSNVLKRTLPRGMDTEVFSLQALKKAYDKATSKTDREHVTRYMINNPLDFNLTNVSNNEDYSHHRWTVDTIEDFILINKIFETLYPYNPEFTMEDTIELLDTFPEWQLINTNIQQKED</sequence>
<dbReference type="OrthoDB" id="9815559at2"/>
<reference evidence="1 2" key="1">
    <citation type="journal article" date="2007" name="Int. J. Syst. Evol. Microbiol.">
        <title>Oceanobacillus profundus sp. nov., isolated from a deep-sea sediment core.</title>
        <authorList>
            <person name="Kim Y.G."/>
            <person name="Choi D.H."/>
            <person name="Hyun S."/>
            <person name="Cho B.C."/>
        </authorList>
    </citation>
    <scope>NUCLEOTIDE SEQUENCE [LARGE SCALE GENOMIC DNA]</scope>
    <source>
        <strain evidence="1 2">DSM 18246</strain>
    </source>
</reference>
<dbReference type="Gene3D" id="3.90.550.10">
    <property type="entry name" value="Spore Coat Polysaccharide Biosynthesis Protein SpsA, Chain A"/>
    <property type="match status" value="1"/>
</dbReference>
<dbReference type="CDD" id="cd02518">
    <property type="entry name" value="GT2_SpsF"/>
    <property type="match status" value="1"/>
</dbReference>
<dbReference type="PANTHER" id="PTHR42866">
    <property type="entry name" value="3-DEOXY-MANNO-OCTULOSONATE CYTIDYLYLTRANSFERASE"/>
    <property type="match status" value="1"/>
</dbReference>
<gene>
    <name evidence="1" type="ORF">D1B32_20770</name>
</gene>
<dbReference type="EMBL" id="QWEH01000021">
    <property type="protein sequence ID" value="RHW29653.1"/>
    <property type="molecule type" value="Genomic_DNA"/>
</dbReference>
<proteinExistence type="predicted"/>